<dbReference type="EMBL" id="CP018632">
    <property type="protein sequence ID" value="ASJ70865.1"/>
    <property type="molecule type" value="Genomic_DNA"/>
</dbReference>
<feature type="domain" description="4Fe-4S ferredoxin-type" evidence="1">
    <location>
        <begin position="160"/>
        <end position="191"/>
    </location>
</feature>
<organism evidence="2 3">
    <name type="scientific">Granulosicoccus antarcticus IMCC3135</name>
    <dbReference type="NCBI Taxonomy" id="1192854"/>
    <lineage>
        <taxon>Bacteria</taxon>
        <taxon>Pseudomonadati</taxon>
        <taxon>Pseudomonadota</taxon>
        <taxon>Gammaproteobacteria</taxon>
        <taxon>Chromatiales</taxon>
        <taxon>Granulosicoccaceae</taxon>
        <taxon>Granulosicoccus</taxon>
    </lineage>
</organism>
<proteinExistence type="predicted"/>
<keyword evidence="3" id="KW-1185">Reference proteome</keyword>
<reference evidence="2 3" key="1">
    <citation type="submission" date="2016-12" db="EMBL/GenBank/DDBJ databases">
        <authorList>
            <person name="Song W.-J."/>
            <person name="Kurnit D.M."/>
        </authorList>
    </citation>
    <scope>NUCLEOTIDE SEQUENCE [LARGE SCALE GENOMIC DNA]</scope>
    <source>
        <strain evidence="2 3">IMCC3135</strain>
    </source>
</reference>
<gene>
    <name evidence="2" type="ORF">IMCC3135_03760</name>
</gene>
<dbReference type="InterPro" id="IPR017896">
    <property type="entry name" value="4Fe4S_Fe-S-bd"/>
</dbReference>
<dbReference type="RefSeq" id="WP_088916362.1">
    <property type="nucleotide sequence ID" value="NZ_CP018632.1"/>
</dbReference>
<evidence type="ECO:0000313" key="2">
    <source>
        <dbReference type="EMBL" id="ASJ70865.1"/>
    </source>
</evidence>
<protein>
    <recommendedName>
        <fullName evidence="1">4Fe-4S ferredoxin-type domain-containing protein</fullName>
    </recommendedName>
</protein>
<evidence type="ECO:0000259" key="1">
    <source>
        <dbReference type="PROSITE" id="PS51379"/>
    </source>
</evidence>
<evidence type="ECO:0000313" key="3">
    <source>
        <dbReference type="Proteomes" id="UP000250079"/>
    </source>
</evidence>
<dbReference type="PROSITE" id="PS51379">
    <property type="entry name" value="4FE4S_FER_2"/>
    <property type="match status" value="1"/>
</dbReference>
<dbReference type="KEGG" id="gai:IMCC3135_03760"/>
<dbReference type="Proteomes" id="UP000250079">
    <property type="component" value="Chromosome"/>
</dbReference>
<dbReference type="AlphaFoldDB" id="A0A2Z2NK39"/>
<dbReference type="OrthoDB" id="6195205at2"/>
<sequence>MADDLPSIHQIRVLASEYGLVLRGGFRTNDSDIIPVHESGRIHSGVLLFGQTGSTLWDYFARSEEYLDGKADPMDRWSARVGRRLAEKSGGTALLPFDGPPWYPFLRWAQRAENIRSSPLGILMHPQHGLWHAYRFAIALPVLVEGFEELEHSSARHVARQHATERHACDSCVARDCLKACPVNAFTEGKYDVVSCASYLRQNEQSDCHRSGCLARAACPEGQDSVYELAHRQFHMLQFYASLKKPIELS</sequence>
<accession>A0A2Z2NK39</accession>
<name>A0A2Z2NK39_9GAMM</name>